<reference evidence="4" key="1">
    <citation type="submission" date="2020-11" db="EMBL/GenBank/DDBJ databases">
        <authorList>
            <person name="Tran Van P."/>
        </authorList>
    </citation>
    <scope>NUCLEOTIDE SEQUENCE</scope>
</reference>
<keyword evidence="2" id="KW-0812">Transmembrane</keyword>
<dbReference type="InterPro" id="IPR013766">
    <property type="entry name" value="Thioredoxin_domain"/>
</dbReference>
<dbReference type="InterPro" id="IPR036249">
    <property type="entry name" value="Thioredoxin-like_sf"/>
</dbReference>
<keyword evidence="2" id="KW-0472">Membrane</keyword>
<keyword evidence="5" id="KW-1185">Reference proteome</keyword>
<keyword evidence="2" id="KW-1133">Transmembrane helix</keyword>
<protein>
    <recommendedName>
        <fullName evidence="3">Thioredoxin domain-containing protein</fullName>
    </recommendedName>
</protein>
<dbReference type="PANTHER" id="PTHR44303:SF2">
    <property type="entry name" value="DNAJ HOMOLOG SUBFAMILY C MEMBER 16"/>
    <property type="match status" value="1"/>
</dbReference>
<dbReference type="EMBL" id="CAJPVJ010019126">
    <property type="protein sequence ID" value="CAG2177204.1"/>
    <property type="molecule type" value="Genomic_DNA"/>
</dbReference>
<dbReference type="Proteomes" id="UP000728032">
    <property type="component" value="Unassembled WGS sequence"/>
</dbReference>
<dbReference type="AlphaFoldDB" id="A0A7R9MH71"/>
<dbReference type="InterPro" id="IPR052448">
    <property type="entry name" value="DnaJ_C16_autophagy_reg"/>
</dbReference>
<feature type="non-terminal residue" evidence="4">
    <location>
        <position position="639"/>
    </location>
</feature>
<feature type="region of interest" description="Disordered" evidence="1">
    <location>
        <begin position="560"/>
        <end position="588"/>
    </location>
</feature>
<dbReference type="OrthoDB" id="10065037at2759"/>
<evidence type="ECO:0000313" key="5">
    <source>
        <dbReference type="Proteomes" id="UP000728032"/>
    </source>
</evidence>
<dbReference type="EMBL" id="OC933951">
    <property type="protein sequence ID" value="CAD7660066.1"/>
    <property type="molecule type" value="Genomic_DNA"/>
</dbReference>
<accession>A0A7R9MH71</accession>
<evidence type="ECO:0000256" key="1">
    <source>
        <dbReference type="SAM" id="MobiDB-lite"/>
    </source>
</evidence>
<sequence length="639" mass="74797">RAYENNITPASHSRPYLILFYGDLCFACLQMETYWQKIVTDLEPLGVGFATIHSQHESKLARKLSVQTLPYIISLVDGETRAYRESTINLPNIVEFIRKSLPKDLVQEVNDNNYYQFLNGWHDNRVRTLFITEESNIRLRYQLVAFEFRERIAFAHVTADDSSRQILSRYRVDPKMNSMLIFNEDITRTTATLSVFELKPQLMRDVLESNKFLLLPRLASQAMFDQLCPTESVRSRRRLCVVLVTNNIPEHESKREAMREYMRENNYPKERFRFMYLFEEKQPEFVKALTSGSNAPLTSPTLQVVVLWRRQSDRVFYEWLPNGWDVNDSQHENETKRNLNNLLTKLVQNTEEFTNDAKVVALIDESVHGLFGKIVKKILIITDNISDNITRKEVLPAISIVLSVSFIVFIGYIMAYLVRIEEETIKEKYKRLGKQMPGVSKPKNDCKLNIHELRGETYNGLVRLLKPGCRTIVLLMDTPSKAKLLPQFYRALYPYRRNKTLMFAYLFVEKNLDWYRKLLMQTLGEHKELQINPKNCIGTVISLNGFRKYFCVYHAKHPEKRKPREGTSSAFMGFDDDSDNSDTDIECGNPSLIHRQTGDIDDEIVFEAHLLDGLSNWLDRLFEGSTQRYHIQYWPEHMK</sequence>
<proteinExistence type="predicted"/>
<evidence type="ECO:0000256" key="2">
    <source>
        <dbReference type="SAM" id="Phobius"/>
    </source>
</evidence>
<feature type="compositionally biased region" description="Acidic residues" evidence="1">
    <location>
        <begin position="574"/>
        <end position="585"/>
    </location>
</feature>
<feature type="transmembrane region" description="Helical" evidence="2">
    <location>
        <begin position="394"/>
        <end position="418"/>
    </location>
</feature>
<dbReference type="Pfam" id="PF00085">
    <property type="entry name" value="Thioredoxin"/>
    <property type="match status" value="1"/>
</dbReference>
<evidence type="ECO:0000313" key="4">
    <source>
        <dbReference type="EMBL" id="CAD7660066.1"/>
    </source>
</evidence>
<evidence type="ECO:0000259" key="3">
    <source>
        <dbReference type="Pfam" id="PF00085"/>
    </source>
</evidence>
<dbReference type="PANTHER" id="PTHR44303">
    <property type="entry name" value="DNAJ HOMOLOG SUBFAMILY C MEMBER 16"/>
    <property type="match status" value="1"/>
</dbReference>
<name>A0A7R9MH71_9ACAR</name>
<gene>
    <name evidence="4" type="ORF">ONB1V03_LOCUS16637</name>
</gene>
<dbReference type="SUPFAM" id="SSF52833">
    <property type="entry name" value="Thioredoxin-like"/>
    <property type="match status" value="1"/>
</dbReference>
<feature type="domain" description="Thioredoxin" evidence="3">
    <location>
        <begin position="12"/>
        <end position="98"/>
    </location>
</feature>
<dbReference type="Gene3D" id="3.40.30.10">
    <property type="entry name" value="Glutaredoxin"/>
    <property type="match status" value="1"/>
</dbReference>
<organism evidence="4">
    <name type="scientific">Oppiella nova</name>
    <dbReference type="NCBI Taxonomy" id="334625"/>
    <lineage>
        <taxon>Eukaryota</taxon>
        <taxon>Metazoa</taxon>
        <taxon>Ecdysozoa</taxon>
        <taxon>Arthropoda</taxon>
        <taxon>Chelicerata</taxon>
        <taxon>Arachnida</taxon>
        <taxon>Acari</taxon>
        <taxon>Acariformes</taxon>
        <taxon>Sarcoptiformes</taxon>
        <taxon>Oribatida</taxon>
        <taxon>Brachypylina</taxon>
        <taxon>Oppioidea</taxon>
        <taxon>Oppiidae</taxon>
        <taxon>Oppiella</taxon>
    </lineage>
</organism>